<reference evidence="18 19" key="1">
    <citation type="submission" date="2021-04" db="EMBL/GenBank/DDBJ databases">
        <authorList>
            <person name="Bliznina A."/>
        </authorList>
    </citation>
    <scope>NUCLEOTIDE SEQUENCE [LARGE SCALE GENOMIC DNA]</scope>
</reference>
<sequence length="127" mass="15146">MQRISFFRWIYLLLTNSFRLGWLCLLIKMWFDQKTVNEIVPDEFNLVKKHTIGRYIFLTHLNQMSHKIAFLALFCADLGLVRWRMASMLFQSYVIPQTTTTFVIYWAMYMKDPSLVRNPKTVEVGVV</sequence>
<comment type="catalytic activity">
    <reaction evidence="1">
        <text>9-(9Z-hexadecenoyloxy)-octadecanoate + H2O = (9Z)-hexadecenoate + 9-hydroxy-octadecanoate + H(+)</text>
        <dbReference type="Rhea" id="RHEA:52068"/>
        <dbReference type="ChEBI" id="CHEBI:15377"/>
        <dbReference type="ChEBI" id="CHEBI:15378"/>
        <dbReference type="ChEBI" id="CHEBI:32372"/>
        <dbReference type="ChEBI" id="CHEBI:136286"/>
        <dbReference type="ChEBI" id="CHEBI:136309"/>
    </reaction>
    <physiologicalReaction direction="left-to-right" evidence="1">
        <dbReference type="Rhea" id="RHEA:52069"/>
    </physiologicalReaction>
</comment>
<name>A0ABN7S873_OIKDI</name>
<evidence type="ECO:0000256" key="2">
    <source>
        <dbReference type="ARBA" id="ARBA00004127"/>
    </source>
</evidence>
<evidence type="ECO:0000256" key="16">
    <source>
        <dbReference type="ARBA" id="ARBA00049428"/>
    </source>
</evidence>
<evidence type="ECO:0000256" key="7">
    <source>
        <dbReference type="ARBA" id="ARBA00047368"/>
    </source>
</evidence>
<feature type="transmembrane region" description="Helical" evidence="17">
    <location>
        <begin position="88"/>
        <end position="108"/>
    </location>
</feature>
<evidence type="ECO:0000256" key="11">
    <source>
        <dbReference type="ARBA" id="ARBA00048701"/>
    </source>
</evidence>
<comment type="catalytic activity">
    <reaction evidence="13">
        <text>9-octadecanoyloxy-octadecanoate + H2O = 9-hydroxy-octadecanoate + octadecanoate + H(+)</text>
        <dbReference type="Rhea" id="RHEA:52096"/>
        <dbReference type="ChEBI" id="CHEBI:15377"/>
        <dbReference type="ChEBI" id="CHEBI:15378"/>
        <dbReference type="ChEBI" id="CHEBI:25629"/>
        <dbReference type="ChEBI" id="CHEBI:136286"/>
        <dbReference type="ChEBI" id="CHEBI:136373"/>
    </reaction>
    <physiologicalReaction direction="left-to-right" evidence="13">
        <dbReference type="Rhea" id="RHEA:52097"/>
    </physiologicalReaction>
</comment>
<evidence type="ECO:0000256" key="3">
    <source>
        <dbReference type="ARBA" id="ARBA00009300"/>
    </source>
</evidence>
<evidence type="ECO:0000256" key="5">
    <source>
        <dbReference type="ARBA" id="ARBA00022989"/>
    </source>
</evidence>
<comment type="catalytic activity">
    <reaction evidence="12">
        <text>9-(9Z-octadecenoyloxy)-octadecanoate + H2O = 9-hydroxy-octadecanoate + (9Z)-octadecenoate + H(+)</text>
        <dbReference type="Rhea" id="RHEA:52048"/>
        <dbReference type="ChEBI" id="CHEBI:15377"/>
        <dbReference type="ChEBI" id="CHEBI:15378"/>
        <dbReference type="ChEBI" id="CHEBI:30823"/>
        <dbReference type="ChEBI" id="CHEBI:136282"/>
        <dbReference type="ChEBI" id="CHEBI:136286"/>
    </reaction>
    <physiologicalReaction direction="left-to-right" evidence="12">
        <dbReference type="Rhea" id="RHEA:52049"/>
    </physiologicalReaction>
</comment>
<dbReference type="EMBL" id="OU015568">
    <property type="protein sequence ID" value="CAG5090298.1"/>
    <property type="molecule type" value="Genomic_DNA"/>
</dbReference>
<comment type="catalytic activity">
    <reaction evidence="15">
        <text>13-(9Z-hexadecenoyloxy)-octadecanoate + H2O = 13-hydroxy-octadecanoate + (9Z)-hexadecenoate + H(+)</text>
        <dbReference type="Rhea" id="RHEA:52076"/>
        <dbReference type="ChEBI" id="CHEBI:15377"/>
        <dbReference type="ChEBI" id="CHEBI:15378"/>
        <dbReference type="ChEBI" id="CHEBI:32372"/>
        <dbReference type="ChEBI" id="CHEBI:136304"/>
        <dbReference type="ChEBI" id="CHEBI:136315"/>
    </reaction>
    <physiologicalReaction direction="left-to-right" evidence="15">
        <dbReference type="Rhea" id="RHEA:52077"/>
    </physiologicalReaction>
</comment>
<evidence type="ECO:0000256" key="12">
    <source>
        <dbReference type="ARBA" id="ARBA00048800"/>
    </source>
</evidence>
<dbReference type="InterPro" id="IPR006838">
    <property type="entry name" value="ADTRP_AIG1"/>
</dbReference>
<evidence type="ECO:0000256" key="8">
    <source>
        <dbReference type="ARBA" id="ARBA00047427"/>
    </source>
</evidence>
<keyword evidence="5 17" id="KW-1133">Transmembrane helix</keyword>
<evidence type="ECO:0000256" key="1">
    <source>
        <dbReference type="ARBA" id="ARBA00000923"/>
    </source>
</evidence>
<evidence type="ECO:0000256" key="14">
    <source>
        <dbReference type="ARBA" id="ARBA00049296"/>
    </source>
</evidence>
<evidence type="ECO:0000256" key="17">
    <source>
        <dbReference type="SAM" id="Phobius"/>
    </source>
</evidence>
<keyword evidence="19" id="KW-1185">Reference proteome</keyword>
<evidence type="ECO:0000256" key="13">
    <source>
        <dbReference type="ARBA" id="ARBA00049221"/>
    </source>
</evidence>
<comment type="catalytic activity">
    <reaction evidence="9">
        <text>9-hexadecanoyloxy-octadecanoate + H2O = 9-hydroxy-octadecanoate + hexadecanoate + H(+)</text>
        <dbReference type="Rhea" id="RHEA:52052"/>
        <dbReference type="ChEBI" id="CHEBI:7896"/>
        <dbReference type="ChEBI" id="CHEBI:15377"/>
        <dbReference type="ChEBI" id="CHEBI:15378"/>
        <dbReference type="ChEBI" id="CHEBI:83670"/>
        <dbReference type="ChEBI" id="CHEBI:136286"/>
    </reaction>
    <physiologicalReaction direction="left-to-right" evidence="9">
        <dbReference type="Rhea" id="RHEA:52053"/>
    </physiologicalReaction>
</comment>
<feature type="transmembrane region" description="Helical" evidence="17">
    <location>
        <begin position="9"/>
        <end position="31"/>
    </location>
</feature>
<evidence type="ECO:0000256" key="4">
    <source>
        <dbReference type="ARBA" id="ARBA00022692"/>
    </source>
</evidence>
<dbReference type="Pfam" id="PF04750">
    <property type="entry name" value="Far-17a_AIG1"/>
    <property type="match status" value="1"/>
</dbReference>
<keyword evidence="4 17" id="KW-0812">Transmembrane</keyword>
<comment type="catalytic activity">
    <reaction evidence="14">
        <text>13-(9Z-octadecenoyloxy)-octadecanoate + H2O = 13-hydroxy-octadecanoate + (9Z)-octadecenoate + H(+)</text>
        <dbReference type="Rhea" id="RHEA:52064"/>
        <dbReference type="ChEBI" id="CHEBI:15377"/>
        <dbReference type="ChEBI" id="CHEBI:15378"/>
        <dbReference type="ChEBI" id="CHEBI:30823"/>
        <dbReference type="ChEBI" id="CHEBI:136303"/>
        <dbReference type="ChEBI" id="CHEBI:136304"/>
    </reaction>
    <physiologicalReaction direction="left-to-right" evidence="14">
        <dbReference type="Rhea" id="RHEA:52065"/>
    </physiologicalReaction>
</comment>
<comment type="catalytic activity">
    <reaction evidence="10">
        <text>12-octadecanoyloxy-octadecanoate + H2O = 12-hydroxyoctadecanoate + octadecanoate + H(+)</text>
        <dbReference type="Rhea" id="RHEA:52080"/>
        <dbReference type="ChEBI" id="CHEBI:15377"/>
        <dbReference type="ChEBI" id="CHEBI:15378"/>
        <dbReference type="ChEBI" id="CHEBI:25629"/>
        <dbReference type="ChEBI" id="CHEBI:84201"/>
        <dbReference type="ChEBI" id="CHEBI:136330"/>
    </reaction>
    <physiologicalReaction direction="left-to-right" evidence="10">
        <dbReference type="Rhea" id="RHEA:52081"/>
    </physiologicalReaction>
</comment>
<comment type="catalytic activity">
    <reaction evidence="8">
        <text>13-octadecanoyloxy-octadecanoate + H2O = 13-hydroxy-octadecanoate + octadecanoate + H(+)</text>
        <dbReference type="Rhea" id="RHEA:52084"/>
        <dbReference type="ChEBI" id="CHEBI:15377"/>
        <dbReference type="ChEBI" id="CHEBI:15378"/>
        <dbReference type="ChEBI" id="CHEBI:25629"/>
        <dbReference type="ChEBI" id="CHEBI:136304"/>
        <dbReference type="ChEBI" id="CHEBI:136335"/>
    </reaction>
    <physiologicalReaction direction="left-to-right" evidence="8">
        <dbReference type="Rhea" id="RHEA:52085"/>
    </physiologicalReaction>
</comment>
<evidence type="ECO:0000256" key="15">
    <source>
        <dbReference type="ARBA" id="ARBA00049322"/>
    </source>
</evidence>
<protein>
    <submittedName>
        <fullName evidence="18">Oidioi.mRNA.OKI2018_I69.PAR.g12545.t1.cds</fullName>
    </submittedName>
</protein>
<comment type="subcellular location">
    <subcellularLocation>
        <location evidence="2">Endomembrane system</location>
        <topology evidence="2">Multi-pass membrane protein</topology>
    </subcellularLocation>
</comment>
<comment type="similarity">
    <text evidence="3">Belongs to the AIG1 family.</text>
</comment>
<comment type="catalytic activity">
    <reaction evidence="7">
        <text>12-hexadecanoyloxy-octadecanoate + H2O = 12-hydroxyoctadecanoate + hexadecanoate + H(+)</text>
        <dbReference type="Rhea" id="RHEA:52056"/>
        <dbReference type="ChEBI" id="CHEBI:7896"/>
        <dbReference type="ChEBI" id="CHEBI:15377"/>
        <dbReference type="ChEBI" id="CHEBI:15378"/>
        <dbReference type="ChEBI" id="CHEBI:83677"/>
        <dbReference type="ChEBI" id="CHEBI:84201"/>
    </reaction>
    <physiologicalReaction direction="left-to-right" evidence="7">
        <dbReference type="Rhea" id="RHEA:52057"/>
    </physiologicalReaction>
</comment>
<gene>
    <name evidence="18" type="ORF">OKIOD_LOCUS4103</name>
</gene>
<evidence type="ECO:0000256" key="6">
    <source>
        <dbReference type="ARBA" id="ARBA00023136"/>
    </source>
</evidence>
<keyword evidence="6 17" id="KW-0472">Membrane</keyword>
<dbReference type="Proteomes" id="UP001158576">
    <property type="component" value="Chromosome PAR"/>
</dbReference>
<accession>A0ABN7S873</accession>
<organism evidence="18 19">
    <name type="scientific">Oikopleura dioica</name>
    <name type="common">Tunicate</name>
    <dbReference type="NCBI Taxonomy" id="34765"/>
    <lineage>
        <taxon>Eukaryota</taxon>
        <taxon>Metazoa</taxon>
        <taxon>Chordata</taxon>
        <taxon>Tunicata</taxon>
        <taxon>Appendicularia</taxon>
        <taxon>Copelata</taxon>
        <taxon>Oikopleuridae</taxon>
        <taxon>Oikopleura</taxon>
    </lineage>
</organism>
<evidence type="ECO:0000313" key="18">
    <source>
        <dbReference type="EMBL" id="CAG5090298.1"/>
    </source>
</evidence>
<evidence type="ECO:0000256" key="9">
    <source>
        <dbReference type="ARBA" id="ARBA00047863"/>
    </source>
</evidence>
<comment type="catalytic activity">
    <reaction evidence="16">
        <text>12-(9Z-hexadecenoyloxy)-octadecanoate + H2O = 12-hydroxyoctadecanoate + (9Z)-hexadecenoate + H(+)</text>
        <dbReference type="Rhea" id="RHEA:52072"/>
        <dbReference type="ChEBI" id="CHEBI:15377"/>
        <dbReference type="ChEBI" id="CHEBI:15378"/>
        <dbReference type="ChEBI" id="CHEBI:32372"/>
        <dbReference type="ChEBI" id="CHEBI:84201"/>
        <dbReference type="ChEBI" id="CHEBI:136312"/>
    </reaction>
    <physiologicalReaction direction="left-to-right" evidence="16">
        <dbReference type="Rhea" id="RHEA:52073"/>
    </physiologicalReaction>
</comment>
<comment type="catalytic activity">
    <reaction evidence="11">
        <text>12-(9Z-octadecenoyloxy)-octadecanoate + H2O = 12-hydroxyoctadecanoate + (9Z)-octadecenoate + H(+)</text>
        <dbReference type="Rhea" id="RHEA:52060"/>
        <dbReference type="ChEBI" id="CHEBI:15377"/>
        <dbReference type="ChEBI" id="CHEBI:15378"/>
        <dbReference type="ChEBI" id="CHEBI:30823"/>
        <dbReference type="ChEBI" id="CHEBI:84201"/>
        <dbReference type="ChEBI" id="CHEBI:136302"/>
    </reaction>
    <physiologicalReaction direction="left-to-right" evidence="11">
        <dbReference type="Rhea" id="RHEA:52061"/>
    </physiologicalReaction>
</comment>
<proteinExistence type="inferred from homology"/>
<evidence type="ECO:0000256" key="10">
    <source>
        <dbReference type="ARBA" id="ARBA00048680"/>
    </source>
</evidence>
<evidence type="ECO:0000313" key="19">
    <source>
        <dbReference type="Proteomes" id="UP001158576"/>
    </source>
</evidence>